<dbReference type="InterPro" id="IPR003542">
    <property type="entry name" value="Enbac_synth_compD-like"/>
</dbReference>
<reference evidence="10 11" key="1">
    <citation type="journal article" date="2008" name="Nature">
        <title>The Trichoplax genome and the nature of placozoans.</title>
        <authorList>
            <person name="Srivastava M."/>
            <person name="Begovic E."/>
            <person name="Chapman J."/>
            <person name="Putnam N.H."/>
            <person name="Hellsten U."/>
            <person name="Kawashima T."/>
            <person name="Kuo A."/>
            <person name="Mitros T."/>
            <person name="Salamov A."/>
            <person name="Carpenter M.L."/>
            <person name="Signorovitch A.Y."/>
            <person name="Moreno M.A."/>
            <person name="Kamm K."/>
            <person name="Grimwood J."/>
            <person name="Schmutz J."/>
            <person name="Shapiro H."/>
            <person name="Grigoriev I.V."/>
            <person name="Buss L.W."/>
            <person name="Schierwater B."/>
            <person name="Dellaporta S.L."/>
            <person name="Rokhsar D.S."/>
        </authorList>
    </citation>
    <scope>NUCLEOTIDE SEQUENCE [LARGE SCALE GENOMIC DNA]</scope>
    <source>
        <strain evidence="10 11">Grell-BS-1999</strain>
    </source>
</reference>
<proteinExistence type="inferred from homology"/>
<dbReference type="OrthoDB" id="10619380at2759"/>
<dbReference type="GO" id="GO:0009366">
    <property type="term" value="C:enterobactin synthetase complex"/>
    <property type="evidence" value="ECO:0007669"/>
    <property type="project" value="InterPro"/>
</dbReference>
<dbReference type="GeneID" id="6760301"/>
<dbReference type="CTD" id="6760301"/>
<keyword evidence="3" id="KW-0808">Transferase</keyword>
<dbReference type="GO" id="GO:0009237">
    <property type="term" value="P:siderophore metabolic process"/>
    <property type="evidence" value="ECO:0000318"/>
    <property type="project" value="GO_Central"/>
</dbReference>
<evidence type="ECO:0000313" key="10">
    <source>
        <dbReference type="EMBL" id="EDV18427.1"/>
    </source>
</evidence>
<dbReference type="InterPro" id="IPR008278">
    <property type="entry name" value="4-PPantetheinyl_Trfase_dom"/>
</dbReference>
<evidence type="ECO:0000259" key="9">
    <source>
        <dbReference type="Pfam" id="PF17837"/>
    </source>
</evidence>
<organism evidence="10 11">
    <name type="scientific">Trichoplax adhaerens</name>
    <name type="common">Trichoplax reptans</name>
    <dbReference type="NCBI Taxonomy" id="10228"/>
    <lineage>
        <taxon>Eukaryota</taxon>
        <taxon>Metazoa</taxon>
        <taxon>Placozoa</taxon>
        <taxon>Uniplacotomia</taxon>
        <taxon>Trichoplacea</taxon>
        <taxon>Trichoplacidae</taxon>
        <taxon>Trichoplax</taxon>
    </lineage>
</organism>
<evidence type="ECO:0000256" key="7">
    <source>
        <dbReference type="ARBA" id="ARBA00048794"/>
    </source>
</evidence>
<dbReference type="PANTHER" id="PTHR38096:SF1">
    <property type="entry name" value="ENTEROBACTIN SYNTHASE COMPONENT D"/>
    <property type="match status" value="1"/>
</dbReference>
<dbReference type="PRINTS" id="PR01399">
    <property type="entry name" value="ENTSNTHTASED"/>
</dbReference>
<evidence type="ECO:0000259" key="8">
    <source>
        <dbReference type="Pfam" id="PF01648"/>
    </source>
</evidence>
<feature type="domain" description="4'-phosphopantetheinyl transferase N-terminal" evidence="9">
    <location>
        <begin position="65"/>
        <end position="128"/>
    </location>
</feature>
<feature type="domain" description="4'-phosphopantetheinyl transferase" evidence="8">
    <location>
        <begin position="135"/>
        <end position="207"/>
    </location>
</feature>
<comment type="catalytic activity">
    <reaction evidence="7">
        <text>apo-[ACP] + acetyl-CoA = acetyl-[ACP] + adenosine 3',5'-bisphosphate + H(+)</text>
        <dbReference type="Rhea" id="RHEA:46564"/>
        <dbReference type="Rhea" id="RHEA-COMP:9621"/>
        <dbReference type="Rhea" id="RHEA-COMP:9690"/>
        <dbReference type="ChEBI" id="CHEBI:15378"/>
        <dbReference type="ChEBI" id="CHEBI:29999"/>
        <dbReference type="ChEBI" id="CHEBI:57288"/>
        <dbReference type="ChEBI" id="CHEBI:58343"/>
        <dbReference type="ChEBI" id="CHEBI:78446"/>
    </reaction>
    <physiologicalReaction direction="left-to-right" evidence="7">
        <dbReference type="Rhea" id="RHEA:46565"/>
    </physiologicalReaction>
</comment>
<dbReference type="Pfam" id="PF01648">
    <property type="entry name" value="ACPS"/>
    <property type="match status" value="1"/>
</dbReference>
<dbReference type="GO" id="GO:0000287">
    <property type="term" value="F:magnesium ion binding"/>
    <property type="evidence" value="ECO:0007669"/>
    <property type="project" value="InterPro"/>
</dbReference>
<dbReference type="STRING" id="10228.B3SFR8"/>
<protein>
    <recommendedName>
        <fullName evidence="2">L-aminoadipate-semialdehyde dehydrogenase-phosphopantetheinyl transferase</fullName>
    </recommendedName>
    <alternativeName>
        <fullName evidence="4">4'-phosphopantetheinyl transferase</fullName>
    </alternativeName>
    <alternativeName>
        <fullName evidence="5">Alpha-aminoadipic semialdehyde dehydrogenase-phosphopantetheinyl transferase</fullName>
    </alternativeName>
</protein>
<evidence type="ECO:0000256" key="6">
    <source>
        <dbReference type="ARBA" id="ARBA00048641"/>
    </source>
</evidence>
<evidence type="ECO:0000256" key="1">
    <source>
        <dbReference type="ARBA" id="ARBA00006195"/>
    </source>
</evidence>
<dbReference type="InterPro" id="IPR041354">
    <property type="entry name" value="4PPT_N"/>
</dbReference>
<dbReference type="Pfam" id="PF17837">
    <property type="entry name" value="4PPT_N"/>
    <property type="match status" value="1"/>
</dbReference>
<evidence type="ECO:0000313" key="11">
    <source>
        <dbReference type="Proteomes" id="UP000009022"/>
    </source>
</evidence>
<dbReference type="GO" id="GO:0009239">
    <property type="term" value="P:enterobactin biosynthetic process"/>
    <property type="evidence" value="ECO:0007669"/>
    <property type="project" value="InterPro"/>
</dbReference>
<evidence type="ECO:0000256" key="4">
    <source>
        <dbReference type="ARBA" id="ARBA00030484"/>
    </source>
</evidence>
<dbReference type="Proteomes" id="UP000009022">
    <property type="component" value="Unassembled WGS sequence"/>
</dbReference>
<evidence type="ECO:0000256" key="2">
    <source>
        <dbReference type="ARBA" id="ARBA00016301"/>
    </source>
</evidence>
<evidence type="ECO:0000256" key="3">
    <source>
        <dbReference type="ARBA" id="ARBA00022679"/>
    </source>
</evidence>
<dbReference type="KEGG" id="tad:TRIADDRAFT_63053"/>
<dbReference type="EMBL" id="DS986577">
    <property type="protein sequence ID" value="EDV18427.1"/>
    <property type="molecule type" value="Genomic_DNA"/>
</dbReference>
<comment type="similarity">
    <text evidence="1">Belongs to the P-Pant transferase superfamily. AcpS family.</text>
</comment>
<comment type="catalytic activity">
    <reaction evidence="6">
        <text>apo-[ACP] + CoA = holo-[ACP] + adenosine 3',5'-bisphosphate + H(+)</text>
        <dbReference type="Rhea" id="RHEA:12068"/>
        <dbReference type="Rhea" id="RHEA-COMP:9685"/>
        <dbReference type="Rhea" id="RHEA-COMP:9690"/>
        <dbReference type="ChEBI" id="CHEBI:15378"/>
        <dbReference type="ChEBI" id="CHEBI:29999"/>
        <dbReference type="ChEBI" id="CHEBI:57287"/>
        <dbReference type="ChEBI" id="CHEBI:58343"/>
        <dbReference type="ChEBI" id="CHEBI:64479"/>
        <dbReference type="EC" id="2.7.8.7"/>
    </reaction>
    <physiologicalReaction direction="left-to-right" evidence="6">
        <dbReference type="Rhea" id="RHEA:12069"/>
    </physiologicalReaction>
</comment>
<gene>
    <name evidence="10" type="ORF">TRIADDRAFT_63053</name>
</gene>
<sequence>MPELCLTNMCLAGQATRLESDNFILSHGEFHFPDIHGARVYGCNFAVDNYHDGLFQNLNIHLPEHLLNAVNKRKAEFLAGRFCAANAMQLLGIDNRTVEVGENRCPRWPETMTGAITHTDTSAKCIVAQSAWSDVGIDEEVWLSSDVAEQICHQILNAREIEILRNTDLSFEKAVTMVFSAKETLFKAFYRLICEYFGFEAFVLVTEELDKKSGVLRFYPDSTMAQRLNLTTPVAVNYITQSDGILTYYLPDVSQDK</sequence>
<dbReference type="eggNOG" id="ENOG502T14I">
    <property type="taxonomic scope" value="Eukaryota"/>
</dbReference>
<name>B3SFR8_TRIAD</name>
<evidence type="ECO:0000256" key="5">
    <source>
        <dbReference type="ARBA" id="ARBA00033443"/>
    </source>
</evidence>
<dbReference type="InterPro" id="IPR037143">
    <property type="entry name" value="4-PPantetheinyl_Trfase_dom_sf"/>
</dbReference>
<dbReference type="RefSeq" id="XP_002119087.1">
    <property type="nucleotide sequence ID" value="XM_002119051.1"/>
</dbReference>
<dbReference type="GO" id="GO:0008897">
    <property type="term" value="F:holo-[acyl-carrier-protein] synthase activity"/>
    <property type="evidence" value="ECO:0000318"/>
    <property type="project" value="GO_Central"/>
</dbReference>
<dbReference type="SUPFAM" id="SSF56214">
    <property type="entry name" value="4'-phosphopantetheinyl transferase"/>
    <property type="match status" value="1"/>
</dbReference>
<keyword evidence="11" id="KW-1185">Reference proteome</keyword>
<dbReference type="PANTHER" id="PTHR38096">
    <property type="entry name" value="ENTEROBACTIN SYNTHASE COMPONENT D"/>
    <property type="match status" value="1"/>
</dbReference>
<dbReference type="InParanoid" id="B3SFR8"/>
<dbReference type="HOGENOM" id="CLU_075076_2_1_1"/>
<accession>B3SFR8</accession>
<dbReference type="AlphaFoldDB" id="B3SFR8"/>